<feature type="compositionally biased region" description="Polar residues" evidence="1">
    <location>
        <begin position="11"/>
        <end position="23"/>
    </location>
</feature>
<feature type="non-terminal residue" evidence="2">
    <location>
        <position position="1"/>
    </location>
</feature>
<reference evidence="2" key="1">
    <citation type="submission" date="2020-02" db="EMBL/GenBank/DDBJ databases">
        <authorList>
            <person name="Meier V. D."/>
        </authorList>
    </citation>
    <scope>NUCLEOTIDE SEQUENCE</scope>
    <source>
        <strain evidence="2">AVDCRST_MAG60</strain>
    </source>
</reference>
<protein>
    <submittedName>
        <fullName evidence="2">Uncharacterized protein</fullName>
    </submittedName>
</protein>
<accession>A0A6J4N1Z7</accession>
<dbReference type="AlphaFoldDB" id="A0A6J4N1Z7"/>
<gene>
    <name evidence="2" type="ORF">AVDCRST_MAG60-349</name>
</gene>
<sequence length="53" mass="5576">CCPAWSPRGPPTTSLTDRTTASSRLGAARSPPASWRGRAVSPPSRGPTRVDRS</sequence>
<proteinExistence type="predicted"/>
<evidence type="ECO:0000313" key="2">
    <source>
        <dbReference type="EMBL" id="CAA9374254.1"/>
    </source>
</evidence>
<evidence type="ECO:0000256" key="1">
    <source>
        <dbReference type="SAM" id="MobiDB-lite"/>
    </source>
</evidence>
<feature type="region of interest" description="Disordered" evidence="1">
    <location>
        <begin position="1"/>
        <end position="53"/>
    </location>
</feature>
<dbReference type="EMBL" id="CADCUN010000038">
    <property type="protein sequence ID" value="CAA9374254.1"/>
    <property type="molecule type" value="Genomic_DNA"/>
</dbReference>
<organism evidence="2">
    <name type="scientific">uncultured Nocardioides sp</name>
    <dbReference type="NCBI Taxonomy" id="198441"/>
    <lineage>
        <taxon>Bacteria</taxon>
        <taxon>Bacillati</taxon>
        <taxon>Actinomycetota</taxon>
        <taxon>Actinomycetes</taxon>
        <taxon>Propionibacteriales</taxon>
        <taxon>Nocardioidaceae</taxon>
        <taxon>Nocardioides</taxon>
        <taxon>environmental samples</taxon>
    </lineage>
</organism>
<feature type="non-terminal residue" evidence="2">
    <location>
        <position position="53"/>
    </location>
</feature>
<name>A0A6J4N1Z7_9ACTN</name>